<name>A0A484DLX3_PERFV</name>
<evidence type="ECO:0000313" key="2">
    <source>
        <dbReference type="EMBL" id="TDH16439.1"/>
    </source>
</evidence>
<reference evidence="2 3" key="1">
    <citation type="submission" date="2019-01" db="EMBL/GenBank/DDBJ databases">
        <title>A chromosome-scale genome assembly of the yellow perch, Perca flavescens.</title>
        <authorList>
            <person name="Feron R."/>
            <person name="Morvezen R."/>
            <person name="Bestin A."/>
            <person name="Haffray P."/>
            <person name="Klopp C."/>
            <person name="Zahm M."/>
            <person name="Cabau C."/>
            <person name="Roques C."/>
            <person name="Donnadieu C."/>
            <person name="Bouchez O."/>
            <person name="Christie M."/>
            <person name="Larson W."/>
            <person name="Guiguen Y."/>
        </authorList>
    </citation>
    <scope>NUCLEOTIDE SEQUENCE [LARGE SCALE GENOMIC DNA]</scope>
    <source>
        <strain evidence="2">YP-PL-M2</strain>
        <tissue evidence="2">Blood</tissue>
    </source>
</reference>
<gene>
    <name evidence="2" type="ORF">EPR50_G00018380</name>
</gene>
<organism evidence="2 3">
    <name type="scientific">Perca flavescens</name>
    <name type="common">American yellow perch</name>
    <name type="synonym">Morone flavescens</name>
    <dbReference type="NCBI Taxonomy" id="8167"/>
    <lineage>
        <taxon>Eukaryota</taxon>
        <taxon>Metazoa</taxon>
        <taxon>Chordata</taxon>
        <taxon>Craniata</taxon>
        <taxon>Vertebrata</taxon>
        <taxon>Euteleostomi</taxon>
        <taxon>Actinopterygii</taxon>
        <taxon>Neopterygii</taxon>
        <taxon>Teleostei</taxon>
        <taxon>Neoteleostei</taxon>
        <taxon>Acanthomorphata</taxon>
        <taxon>Eupercaria</taxon>
        <taxon>Perciformes</taxon>
        <taxon>Percoidei</taxon>
        <taxon>Percidae</taxon>
        <taxon>Percinae</taxon>
        <taxon>Perca</taxon>
    </lineage>
</organism>
<sequence>MIFNYWREERNGGVPVVQLSLLSPLQNICPSNVAAAPLSPREVACPAQDGQVCAGPGPSVIKRPSCAVTSGIEAGVIHDPVSAPSEGHTQTLTGQLRPLHVPWKKPESPVSERLDLVLGVDGPAGLPAFECQRASRSCHSPSATRGGTSLQSSPLTTRHLDRREDGVEWRLM</sequence>
<keyword evidence="3" id="KW-1185">Reference proteome</keyword>
<accession>A0A484DLX3</accession>
<dbReference type="AlphaFoldDB" id="A0A484DLX3"/>
<comment type="caution">
    <text evidence="2">The sequence shown here is derived from an EMBL/GenBank/DDBJ whole genome shotgun (WGS) entry which is preliminary data.</text>
</comment>
<feature type="compositionally biased region" description="Polar residues" evidence="1">
    <location>
        <begin position="137"/>
        <end position="156"/>
    </location>
</feature>
<dbReference type="Proteomes" id="UP000295070">
    <property type="component" value="Chromosome 2"/>
</dbReference>
<evidence type="ECO:0000256" key="1">
    <source>
        <dbReference type="SAM" id="MobiDB-lite"/>
    </source>
</evidence>
<dbReference type="EMBL" id="SCKG01000002">
    <property type="protein sequence ID" value="TDH16439.1"/>
    <property type="molecule type" value="Genomic_DNA"/>
</dbReference>
<protein>
    <submittedName>
        <fullName evidence="2">Uncharacterized protein</fullName>
    </submittedName>
</protein>
<proteinExistence type="predicted"/>
<evidence type="ECO:0000313" key="3">
    <source>
        <dbReference type="Proteomes" id="UP000295070"/>
    </source>
</evidence>
<feature type="region of interest" description="Disordered" evidence="1">
    <location>
        <begin position="137"/>
        <end position="166"/>
    </location>
</feature>